<gene>
    <name evidence="1" type="ORF">KEM10_04610</name>
</gene>
<comment type="caution">
    <text evidence="1">The sequence shown here is derived from an EMBL/GenBank/DDBJ whole genome shotgun (WGS) entry which is preliminary data.</text>
</comment>
<sequence>MKRNSNLDLTGNYYIMYPEHSFAIVRLQTPKLHYNDLEQLNYNYKNHPFYPNIKSLLIDIDKRCRVPFSIKDLNRLANLYNIEPQENNHNIIVWRVSKPIITALTHLFIGQTMDNSKYCSTIQKAYNLLNLDMDFELFNSLCHYQLSTVNG</sequence>
<accession>A0ABS5JRQ2</accession>
<protein>
    <submittedName>
        <fullName evidence="1">Uncharacterized protein</fullName>
    </submittedName>
</protein>
<evidence type="ECO:0000313" key="2">
    <source>
        <dbReference type="Proteomes" id="UP000708576"/>
    </source>
</evidence>
<organism evidence="1 2">
    <name type="scientific">Carboxylicivirga linearis</name>
    <dbReference type="NCBI Taxonomy" id="1628157"/>
    <lineage>
        <taxon>Bacteria</taxon>
        <taxon>Pseudomonadati</taxon>
        <taxon>Bacteroidota</taxon>
        <taxon>Bacteroidia</taxon>
        <taxon>Marinilabiliales</taxon>
        <taxon>Marinilabiliaceae</taxon>
        <taxon>Carboxylicivirga</taxon>
    </lineage>
</organism>
<dbReference type="RefSeq" id="WP_212214094.1">
    <property type="nucleotide sequence ID" value="NZ_JAGUCO010000002.1"/>
</dbReference>
<dbReference type="EMBL" id="JAGUCO010000002">
    <property type="protein sequence ID" value="MBS2097549.1"/>
    <property type="molecule type" value="Genomic_DNA"/>
</dbReference>
<proteinExistence type="predicted"/>
<keyword evidence="2" id="KW-1185">Reference proteome</keyword>
<evidence type="ECO:0000313" key="1">
    <source>
        <dbReference type="EMBL" id="MBS2097549.1"/>
    </source>
</evidence>
<dbReference type="Proteomes" id="UP000708576">
    <property type="component" value="Unassembled WGS sequence"/>
</dbReference>
<reference evidence="1 2" key="1">
    <citation type="journal article" date="2015" name="Int. J. Syst. Evol. Microbiol.">
        <title>Carboxylicivirga linearis sp. nov., isolated from a sea cucumber culture pond.</title>
        <authorList>
            <person name="Wang F.Q."/>
            <person name="Zhou Y.X."/>
            <person name="Lin X.Z."/>
            <person name="Chen G.J."/>
            <person name="Du Z.J."/>
        </authorList>
    </citation>
    <scope>NUCLEOTIDE SEQUENCE [LARGE SCALE GENOMIC DNA]</scope>
    <source>
        <strain evidence="1 2">FB218</strain>
    </source>
</reference>
<name>A0ABS5JRQ2_9BACT</name>